<gene>
    <name evidence="1" type="ORF">ACFOD3_23920</name>
</gene>
<name>A0ABV7BZ14_9PROT</name>
<sequence>MASFNPRKFSDPDRLRAISPDRLIAFLAPWRAFLETRGLRFPDPPDTEIEYAELAHVLMTPDRTTPSDMVDALYYVHETASAQDMDELLAAARSQGLPIVDDPMATPVDLAIDIWLAAPELVRSRHAEAIAMRQQNFEYFGPQHPVRAAFPDVDAVLRVRIEAELDDWFESHKRGRGCRVFVIGHAPMTWILIRHGQTMRREASQRDDGEAGTEFYRPQRHDVLIYDERSGEIGVHAPTKGERNLYLRTLGKFLFTGEEHFPPAGKFTLDPLVTHGGAALNVHDIQGISRVRLIEYRRYWGGPYSETEIRKAEDVFAALAQRSPATLGGGRLVSATFKVTFDGQEKDRSVTIRPPGIARFERNDDSELIEHWLRERDFILTGQDTDDDEAATAVLEVAG</sequence>
<organism evidence="1 2">
    <name type="scientific">Falsiroseomonas tokyonensis</name>
    <dbReference type="NCBI Taxonomy" id="430521"/>
    <lineage>
        <taxon>Bacteria</taxon>
        <taxon>Pseudomonadati</taxon>
        <taxon>Pseudomonadota</taxon>
        <taxon>Alphaproteobacteria</taxon>
        <taxon>Acetobacterales</taxon>
        <taxon>Roseomonadaceae</taxon>
        <taxon>Falsiroseomonas</taxon>
    </lineage>
</organism>
<keyword evidence="2" id="KW-1185">Reference proteome</keyword>
<evidence type="ECO:0000313" key="2">
    <source>
        <dbReference type="Proteomes" id="UP001595420"/>
    </source>
</evidence>
<dbReference type="RefSeq" id="WP_216839270.1">
    <property type="nucleotide sequence ID" value="NZ_JAFNJS010000008.1"/>
</dbReference>
<reference evidence="2" key="1">
    <citation type="journal article" date="2019" name="Int. J. Syst. Evol. Microbiol.">
        <title>The Global Catalogue of Microorganisms (GCM) 10K type strain sequencing project: providing services to taxonomists for standard genome sequencing and annotation.</title>
        <authorList>
            <consortium name="The Broad Institute Genomics Platform"/>
            <consortium name="The Broad Institute Genome Sequencing Center for Infectious Disease"/>
            <person name="Wu L."/>
            <person name="Ma J."/>
        </authorList>
    </citation>
    <scope>NUCLEOTIDE SEQUENCE [LARGE SCALE GENOMIC DNA]</scope>
    <source>
        <strain evidence="2">CGMCC 1.16855</strain>
    </source>
</reference>
<proteinExistence type="predicted"/>
<dbReference type="Proteomes" id="UP001595420">
    <property type="component" value="Unassembled WGS sequence"/>
</dbReference>
<protein>
    <submittedName>
        <fullName evidence="1">Uncharacterized protein</fullName>
    </submittedName>
</protein>
<dbReference type="EMBL" id="JBHRSB010000008">
    <property type="protein sequence ID" value="MFC3002966.1"/>
    <property type="molecule type" value="Genomic_DNA"/>
</dbReference>
<evidence type="ECO:0000313" key="1">
    <source>
        <dbReference type="EMBL" id="MFC3002966.1"/>
    </source>
</evidence>
<comment type="caution">
    <text evidence="1">The sequence shown here is derived from an EMBL/GenBank/DDBJ whole genome shotgun (WGS) entry which is preliminary data.</text>
</comment>
<accession>A0ABV7BZ14</accession>